<dbReference type="GO" id="GO:0050661">
    <property type="term" value="F:NADP binding"/>
    <property type="evidence" value="ECO:0007669"/>
    <property type="project" value="InterPro"/>
</dbReference>
<evidence type="ECO:0000259" key="8">
    <source>
        <dbReference type="Pfam" id="PF00171"/>
    </source>
</evidence>
<dbReference type="NCBIfam" id="TIGR00407">
    <property type="entry name" value="proA"/>
    <property type="match status" value="1"/>
</dbReference>
<dbReference type="PIRSF" id="PIRSF000151">
    <property type="entry name" value="GPR"/>
    <property type="match status" value="1"/>
</dbReference>
<dbReference type="PANTHER" id="PTHR11063:SF8">
    <property type="entry name" value="DELTA-1-PYRROLINE-5-CARBOXYLATE SYNTHASE"/>
    <property type="match status" value="1"/>
</dbReference>
<evidence type="ECO:0000256" key="5">
    <source>
        <dbReference type="ARBA" id="ARBA00023002"/>
    </source>
</evidence>
<dbReference type="InterPro" id="IPR016162">
    <property type="entry name" value="Ald_DH_N"/>
</dbReference>
<keyword evidence="4 7" id="KW-0521">NADP</keyword>
<protein>
    <recommendedName>
        <fullName evidence="7">Gamma-glutamyl phosphate reductase</fullName>
        <shortName evidence="7">GPR</shortName>
        <ecNumber evidence="7">1.2.1.41</ecNumber>
    </recommendedName>
    <alternativeName>
        <fullName evidence="7">Glutamate-5-semialdehyde dehydrogenase</fullName>
    </alternativeName>
    <alternativeName>
        <fullName evidence="7">Glutamyl-gamma-semialdehyde dehydrogenase</fullName>
        <shortName evidence="7">GSA dehydrogenase</shortName>
    </alternativeName>
</protein>
<dbReference type="GO" id="GO:0004350">
    <property type="term" value="F:glutamate-5-semialdehyde dehydrogenase activity"/>
    <property type="evidence" value="ECO:0007669"/>
    <property type="project" value="UniProtKB-UniRule"/>
</dbReference>
<reference evidence="9 10" key="1">
    <citation type="submission" date="2018-05" db="EMBL/GenBank/DDBJ databases">
        <title>Complete genome sequence of Arcticibacterium luteifluviistationis SM1504T, a cytophagaceae bacterium isolated from Arctic surface seawater.</title>
        <authorList>
            <person name="Li Y."/>
            <person name="Qin Q.-L."/>
        </authorList>
    </citation>
    <scope>NUCLEOTIDE SEQUENCE [LARGE SCALE GENOMIC DNA]</scope>
    <source>
        <strain evidence="9 10">SM1504</strain>
    </source>
</reference>
<comment type="function">
    <text evidence="7">Catalyzes the NADPH-dependent reduction of L-glutamate 5-phosphate into L-glutamate 5-semialdehyde and phosphate. The product spontaneously undergoes cyclization to form 1-pyrroline-5-carboxylate.</text>
</comment>
<sequence length="427" mass="47357">MNEYFLRPLKKRKSIVEEIFINCRKASKSLASLSSEEKGNILKRLAEKIEASVDKIKVENKKDLDRMETSDPKYDRLLLTDDRIQGLANSLRVVAELKDPVGEVLLKKTLPNGLELEKIANPLGVVGIIYESRPNVTIDVASLCLRSGNAAILKGGKEAHFSNTILVSLIHEVLEEFNIPTAAVTLLPADRAYTHELLKAEKYVDVIIPRGSAGLINFVRKNSLIPTIETGAGVCHTYVEKTADLDMAAAIIVNAKVTRPSVCNSLDTAIIDKEVAAELIPKVLAGFKEYNVEVYADEVAYDIFKKNGYELLQKATPEDFGREWLDFKVSFKLVDGFDEALEHIENNSSRHSEAIITSDTALAERFIRDVDAASVYHNASTRFTDGEEFGLGAEIGISTQKLHARGPFALEKMVTEKWVLRGNGQIR</sequence>
<dbReference type="PROSITE" id="PS01223">
    <property type="entry name" value="PROA"/>
    <property type="match status" value="1"/>
</dbReference>
<dbReference type="GO" id="GO:0055129">
    <property type="term" value="P:L-proline biosynthetic process"/>
    <property type="evidence" value="ECO:0007669"/>
    <property type="project" value="UniProtKB-UniRule"/>
</dbReference>
<proteinExistence type="inferred from homology"/>
<comment type="similarity">
    <text evidence="7">Belongs to the gamma-glutamyl phosphate reductase family.</text>
</comment>
<dbReference type="EC" id="1.2.1.41" evidence="7"/>
<gene>
    <name evidence="7" type="primary">proA</name>
    <name evidence="9" type="ORF">DJ013_19150</name>
</gene>
<dbReference type="KEGG" id="als:DJ013_19150"/>
<dbReference type="GO" id="GO:0005737">
    <property type="term" value="C:cytoplasm"/>
    <property type="evidence" value="ECO:0007669"/>
    <property type="project" value="UniProtKB-SubCell"/>
</dbReference>
<evidence type="ECO:0000256" key="3">
    <source>
        <dbReference type="ARBA" id="ARBA00022650"/>
    </source>
</evidence>
<evidence type="ECO:0000256" key="6">
    <source>
        <dbReference type="ARBA" id="ARBA00049024"/>
    </source>
</evidence>
<evidence type="ECO:0000256" key="4">
    <source>
        <dbReference type="ARBA" id="ARBA00022857"/>
    </source>
</evidence>
<dbReference type="AlphaFoldDB" id="A0A2Z4GFZ4"/>
<dbReference type="InterPro" id="IPR012134">
    <property type="entry name" value="Glu-5-SA_DH"/>
</dbReference>
<keyword evidence="7" id="KW-0963">Cytoplasm</keyword>
<evidence type="ECO:0000313" key="10">
    <source>
        <dbReference type="Proteomes" id="UP000249873"/>
    </source>
</evidence>
<dbReference type="HAMAP" id="MF_00412">
    <property type="entry name" value="ProA"/>
    <property type="match status" value="1"/>
</dbReference>
<dbReference type="InterPro" id="IPR020593">
    <property type="entry name" value="G-glutamylP_reductase_CS"/>
</dbReference>
<dbReference type="InterPro" id="IPR000965">
    <property type="entry name" value="GPR_dom"/>
</dbReference>
<dbReference type="InterPro" id="IPR016163">
    <property type="entry name" value="Ald_DH_C"/>
</dbReference>
<evidence type="ECO:0000256" key="7">
    <source>
        <dbReference type="HAMAP-Rule" id="MF_00412"/>
    </source>
</evidence>
<accession>A0A2Z4GFZ4</accession>
<dbReference type="NCBIfam" id="NF001221">
    <property type="entry name" value="PRK00197.1"/>
    <property type="match status" value="1"/>
</dbReference>
<dbReference type="Pfam" id="PF00171">
    <property type="entry name" value="Aldedh"/>
    <property type="match status" value="1"/>
</dbReference>
<dbReference type="EMBL" id="CP029480">
    <property type="protein sequence ID" value="AWW00171.1"/>
    <property type="molecule type" value="Genomic_DNA"/>
</dbReference>
<comment type="pathway">
    <text evidence="1 7">Amino-acid biosynthesis; L-proline biosynthesis; L-glutamate 5-semialdehyde from L-glutamate: step 2/2.</text>
</comment>
<dbReference type="UniPathway" id="UPA00098">
    <property type="reaction ID" value="UER00360"/>
</dbReference>
<keyword evidence="5 7" id="KW-0560">Oxidoreductase</keyword>
<feature type="domain" description="Aldehyde dehydrogenase" evidence="8">
    <location>
        <begin position="13"/>
        <end position="293"/>
    </location>
</feature>
<dbReference type="FunFam" id="3.40.309.10:FF:000006">
    <property type="entry name" value="Gamma-glutamyl phosphate reductase"/>
    <property type="match status" value="1"/>
</dbReference>
<dbReference type="CDD" id="cd07079">
    <property type="entry name" value="ALDH_F18-19_ProA-GPR"/>
    <property type="match status" value="1"/>
</dbReference>
<keyword evidence="3 7" id="KW-0641">Proline biosynthesis</keyword>
<dbReference type="Proteomes" id="UP000249873">
    <property type="component" value="Chromosome"/>
</dbReference>
<dbReference type="InterPro" id="IPR016161">
    <property type="entry name" value="Ald_DH/histidinol_DH"/>
</dbReference>
<comment type="subcellular location">
    <subcellularLocation>
        <location evidence="7">Cytoplasm</location>
    </subcellularLocation>
</comment>
<keyword evidence="2 7" id="KW-0028">Amino-acid biosynthesis</keyword>
<evidence type="ECO:0000313" key="9">
    <source>
        <dbReference type="EMBL" id="AWW00171.1"/>
    </source>
</evidence>
<evidence type="ECO:0000256" key="2">
    <source>
        <dbReference type="ARBA" id="ARBA00022605"/>
    </source>
</evidence>
<comment type="catalytic activity">
    <reaction evidence="6 7">
        <text>L-glutamate 5-semialdehyde + phosphate + NADP(+) = L-glutamyl 5-phosphate + NADPH + H(+)</text>
        <dbReference type="Rhea" id="RHEA:19541"/>
        <dbReference type="ChEBI" id="CHEBI:15378"/>
        <dbReference type="ChEBI" id="CHEBI:43474"/>
        <dbReference type="ChEBI" id="CHEBI:57783"/>
        <dbReference type="ChEBI" id="CHEBI:58066"/>
        <dbReference type="ChEBI" id="CHEBI:58274"/>
        <dbReference type="ChEBI" id="CHEBI:58349"/>
        <dbReference type="EC" id="1.2.1.41"/>
    </reaction>
</comment>
<name>A0A2Z4GFZ4_9BACT</name>
<dbReference type="Gene3D" id="3.40.309.10">
    <property type="entry name" value="Aldehyde Dehydrogenase, Chain A, domain 2"/>
    <property type="match status" value="1"/>
</dbReference>
<dbReference type="Gene3D" id="3.40.605.10">
    <property type="entry name" value="Aldehyde Dehydrogenase, Chain A, domain 1"/>
    <property type="match status" value="1"/>
</dbReference>
<dbReference type="OrthoDB" id="9809970at2"/>
<keyword evidence="10" id="KW-1185">Reference proteome</keyword>
<organism evidence="9 10">
    <name type="scientific">Arcticibacterium luteifluviistationis</name>
    <dbReference type="NCBI Taxonomy" id="1784714"/>
    <lineage>
        <taxon>Bacteria</taxon>
        <taxon>Pseudomonadati</taxon>
        <taxon>Bacteroidota</taxon>
        <taxon>Cytophagia</taxon>
        <taxon>Cytophagales</taxon>
        <taxon>Leadbetterellaceae</taxon>
        <taxon>Arcticibacterium</taxon>
    </lineage>
</organism>
<dbReference type="SUPFAM" id="SSF53720">
    <property type="entry name" value="ALDH-like"/>
    <property type="match status" value="1"/>
</dbReference>
<dbReference type="PANTHER" id="PTHR11063">
    <property type="entry name" value="GLUTAMATE SEMIALDEHYDE DEHYDROGENASE"/>
    <property type="match status" value="1"/>
</dbReference>
<evidence type="ECO:0000256" key="1">
    <source>
        <dbReference type="ARBA" id="ARBA00004985"/>
    </source>
</evidence>
<dbReference type="InterPro" id="IPR015590">
    <property type="entry name" value="Aldehyde_DH_dom"/>
</dbReference>